<accession>A0A0B2VFJ7</accession>
<feature type="non-terminal residue" evidence="1">
    <location>
        <position position="122"/>
    </location>
</feature>
<organism evidence="1 2">
    <name type="scientific">Toxocara canis</name>
    <name type="common">Canine roundworm</name>
    <dbReference type="NCBI Taxonomy" id="6265"/>
    <lineage>
        <taxon>Eukaryota</taxon>
        <taxon>Metazoa</taxon>
        <taxon>Ecdysozoa</taxon>
        <taxon>Nematoda</taxon>
        <taxon>Chromadorea</taxon>
        <taxon>Rhabditida</taxon>
        <taxon>Spirurina</taxon>
        <taxon>Ascaridomorpha</taxon>
        <taxon>Ascaridoidea</taxon>
        <taxon>Toxocaridae</taxon>
        <taxon>Toxocara</taxon>
    </lineage>
</organism>
<comment type="caution">
    <text evidence="1">The sequence shown here is derived from an EMBL/GenBank/DDBJ whole genome shotgun (WGS) entry which is preliminary data.</text>
</comment>
<name>A0A0B2VFJ7_TOXCA</name>
<gene>
    <name evidence="1" type="ORF">Tcan_00723</name>
</gene>
<sequence length="122" mass="13644">MSPLGRITRSPISSQKYFSHNTLVLESPTRYIIAAACAYVCGVNLMLTDDKILTFVLIRMIRFDISSDINLILFPKNGANLAAYLHILLCVEHCIVLWHNALQYKKECLLIADSDANVSGTE</sequence>
<evidence type="ECO:0000313" key="1">
    <source>
        <dbReference type="EMBL" id="KHN80172.1"/>
    </source>
</evidence>
<dbReference type="EMBL" id="JPKZ01001758">
    <property type="protein sequence ID" value="KHN80172.1"/>
    <property type="molecule type" value="Genomic_DNA"/>
</dbReference>
<protein>
    <submittedName>
        <fullName evidence="1">Uncharacterized protein</fullName>
    </submittedName>
</protein>
<dbReference type="AlphaFoldDB" id="A0A0B2VFJ7"/>
<evidence type="ECO:0000313" key="2">
    <source>
        <dbReference type="Proteomes" id="UP000031036"/>
    </source>
</evidence>
<dbReference type="Proteomes" id="UP000031036">
    <property type="component" value="Unassembled WGS sequence"/>
</dbReference>
<keyword evidence="2" id="KW-1185">Reference proteome</keyword>
<proteinExistence type="predicted"/>
<reference evidence="1 2" key="1">
    <citation type="submission" date="2014-11" db="EMBL/GenBank/DDBJ databases">
        <title>Genetic blueprint of the zoonotic pathogen Toxocara canis.</title>
        <authorList>
            <person name="Zhu X.-Q."/>
            <person name="Korhonen P.K."/>
            <person name="Cai H."/>
            <person name="Young N.D."/>
            <person name="Nejsum P."/>
            <person name="von Samson-Himmelstjerna G."/>
            <person name="Boag P.R."/>
            <person name="Tan P."/>
            <person name="Li Q."/>
            <person name="Min J."/>
            <person name="Yang Y."/>
            <person name="Wang X."/>
            <person name="Fang X."/>
            <person name="Hall R.S."/>
            <person name="Hofmann A."/>
            <person name="Sternberg P.W."/>
            <person name="Jex A.R."/>
            <person name="Gasser R.B."/>
        </authorList>
    </citation>
    <scope>NUCLEOTIDE SEQUENCE [LARGE SCALE GENOMIC DNA]</scope>
    <source>
        <strain evidence="1">PN_DK_2014</strain>
    </source>
</reference>